<dbReference type="RefSeq" id="WP_327608413.1">
    <property type="nucleotide sequence ID" value="NZ_JARZFX010000008.1"/>
</dbReference>
<comment type="caution">
    <text evidence="1">The sequence shown here is derived from an EMBL/GenBank/DDBJ whole genome shotgun (WGS) entry which is preliminary data.</text>
</comment>
<sequence>MNVLIIIFIGFSFLFLYKRYMPVWGMVKYDLTYTHYSKEDVIILDIRDYQTSCRETKDGTFCIPLPYLNRHFTDLPDKAIILVASSHVEKNLSARILKNKGMRVIGYHLTTDERKECFG</sequence>
<dbReference type="SUPFAM" id="SSF52821">
    <property type="entry name" value="Rhodanese/Cell cycle control phosphatase"/>
    <property type="match status" value="1"/>
</dbReference>
<accession>A0ABU6KHR7</accession>
<reference evidence="1 2" key="1">
    <citation type="journal article" date="2024" name="Int. J. Syst. Evol. Microbiol.">
        <title>Virgibacillus tibetensis sp. nov., isolated from salt lake on the Tibetan Plateau of China.</title>
        <authorList>
            <person name="Phurbu D."/>
            <person name="Liu Z.-X."/>
            <person name="Wang R."/>
            <person name="Zheng Y.-Y."/>
            <person name="Liu H.-C."/>
            <person name="Zhou Y.-G."/>
            <person name="Yu Y.-J."/>
            <person name="Li A.-H."/>
        </authorList>
    </citation>
    <scope>NUCLEOTIDE SEQUENCE [LARGE SCALE GENOMIC DNA]</scope>
    <source>
        <strain evidence="1 2">C22-A2</strain>
    </source>
</reference>
<gene>
    <name evidence="1" type="ORF">QGM71_15335</name>
</gene>
<organism evidence="1 2">
    <name type="scientific">Virgibacillus tibetensis</name>
    <dbReference type="NCBI Taxonomy" id="3042313"/>
    <lineage>
        <taxon>Bacteria</taxon>
        <taxon>Bacillati</taxon>
        <taxon>Bacillota</taxon>
        <taxon>Bacilli</taxon>
        <taxon>Bacillales</taxon>
        <taxon>Bacillaceae</taxon>
        <taxon>Virgibacillus</taxon>
    </lineage>
</organism>
<dbReference type="EMBL" id="JARZFX010000008">
    <property type="protein sequence ID" value="MEC5424858.1"/>
    <property type="molecule type" value="Genomic_DNA"/>
</dbReference>
<dbReference type="Gene3D" id="3.40.250.10">
    <property type="entry name" value="Rhodanese-like domain"/>
    <property type="match status" value="1"/>
</dbReference>
<dbReference type="InterPro" id="IPR036873">
    <property type="entry name" value="Rhodanese-like_dom_sf"/>
</dbReference>
<protein>
    <recommendedName>
        <fullName evidence="3">Sulfurtransferase</fullName>
    </recommendedName>
</protein>
<name>A0ABU6KHR7_9BACI</name>
<proteinExistence type="predicted"/>
<dbReference type="Proteomes" id="UP001335737">
    <property type="component" value="Unassembled WGS sequence"/>
</dbReference>
<keyword evidence="2" id="KW-1185">Reference proteome</keyword>
<evidence type="ECO:0000313" key="1">
    <source>
        <dbReference type="EMBL" id="MEC5424858.1"/>
    </source>
</evidence>
<evidence type="ECO:0008006" key="3">
    <source>
        <dbReference type="Google" id="ProtNLM"/>
    </source>
</evidence>
<evidence type="ECO:0000313" key="2">
    <source>
        <dbReference type="Proteomes" id="UP001335737"/>
    </source>
</evidence>